<organism evidence="2 7">
    <name type="scientific">Bacteroides cellulosilyticus</name>
    <dbReference type="NCBI Taxonomy" id="246787"/>
    <lineage>
        <taxon>Bacteria</taxon>
        <taxon>Pseudomonadati</taxon>
        <taxon>Bacteroidota</taxon>
        <taxon>Bacteroidia</taxon>
        <taxon>Bacteroidales</taxon>
        <taxon>Bacteroidaceae</taxon>
        <taxon>Bacteroides</taxon>
    </lineage>
</organism>
<feature type="domain" description="Sulfatase-modifying factor enzyme-like" evidence="1">
    <location>
        <begin position="56"/>
        <end position="475"/>
    </location>
</feature>
<evidence type="ECO:0000313" key="9">
    <source>
        <dbReference type="Proteomes" id="UP000325055"/>
    </source>
</evidence>
<dbReference type="Proteomes" id="UP000061809">
    <property type="component" value="Chromosome"/>
</dbReference>
<reference evidence="9 10" key="3">
    <citation type="journal article" date="2019" name="Nat. Med.">
        <title>A library of human gut bacterial isolates paired with longitudinal multiomics data enables mechanistic microbiome research.</title>
        <authorList>
            <person name="Poyet M."/>
            <person name="Groussin M."/>
            <person name="Gibbons S.M."/>
            <person name="Avila-Pacheco J."/>
            <person name="Jiang X."/>
            <person name="Kearney S.M."/>
            <person name="Perrotta A.R."/>
            <person name="Berdy B."/>
            <person name="Zhao S."/>
            <person name="Lieberman T.D."/>
            <person name="Swanson P.K."/>
            <person name="Smith M."/>
            <person name="Roesemann S."/>
            <person name="Alexander J.E."/>
            <person name="Rich S.A."/>
            <person name="Livny J."/>
            <person name="Vlamakis H."/>
            <person name="Clish C."/>
            <person name="Bullock K."/>
            <person name="Deik A."/>
            <person name="Scott J."/>
            <person name="Pierce K.A."/>
            <person name="Xavier R.J."/>
            <person name="Alm E.J."/>
        </authorList>
    </citation>
    <scope>NUCLEOTIDE SEQUENCE [LARGE SCALE GENOMIC DNA]</scope>
    <source>
        <strain evidence="4 10">BIOML-A6</strain>
        <strain evidence="3 9">BIOML-A7</strain>
    </source>
</reference>
<keyword evidence="2" id="KW-0418">Kinase</keyword>
<evidence type="ECO:0000313" key="3">
    <source>
        <dbReference type="EMBL" id="KAA5408957.1"/>
    </source>
</evidence>
<dbReference type="Gene3D" id="3.90.1580.10">
    <property type="entry name" value="paralog of FGE (formylglycine-generating enzyme)"/>
    <property type="match status" value="2"/>
</dbReference>
<dbReference type="GO" id="GO:0120147">
    <property type="term" value="F:formylglycine-generating oxidase activity"/>
    <property type="evidence" value="ECO:0007669"/>
    <property type="project" value="TreeGrafter"/>
</dbReference>
<reference evidence="6 8" key="2">
    <citation type="submission" date="2018-08" db="EMBL/GenBank/DDBJ databases">
        <title>A genome reference for cultivated species of the human gut microbiota.</title>
        <authorList>
            <person name="Zou Y."/>
            <person name="Xue W."/>
            <person name="Luo G."/>
        </authorList>
    </citation>
    <scope>NUCLEOTIDE SEQUENCE [LARGE SCALE GENOMIC DNA]</scope>
    <source>
        <strain evidence="6 8">AF22-3AC</strain>
    </source>
</reference>
<evidence type="ECO:0000259" key="1">
    <source>
        <dbReference type="Pfam" id="PF03781"/>
    </source>
</evidence>
<keyword evidence="6" id="KW-0449">Lipoprotein</keyword>
<dbReference type="InterPro" id="IPR005532">
    <property type="entry name" value="SUMF_dom"/>
</dbReference>
<dbReference type="PATRIC" id="fig|246787.4.peg.3499"/>
<evidence type="ECO:0000313" key="6">
    <source>
        <dbReference type="EMBL" id="RGS37405.1"/>
    </source>
</evidence>
<dbReference type="KEGG" id="bcel:BcellWH2_03380"/>
<dbReference type="SUPFAM" id="SSF56436">
    <property type="entry name" value="C-type lectin-like"/>
    <property type="match status" value="1"/>
</dbReference>
<dbReference type="EMBL" id="JAVSNH010000002">
    <property type="protein sequence ID" value="MDT4513922.1"/>
    <property type="molecule type" value="Genomic_DNA"/>
</dbReference>
<dbReference type="Proteomes" id="UP000325055">
    <property type="component" value="Unassembled WGS sequence"/>
</dbReference>
<dbReference type="PANTHER" id="PTHR23150:SF19">
    <property type="entry name" value="FORMYLGLYCINE-GENERATING ENZYME"/>
    <property type="match status" value="1"/>
</dbReference>
<dbReference type="Proteomes" id="UP001266995">
    <property type="component" value="Unassembled WGS sequence"/>
</dbReference>
<evidence type="ECO:0000313" key="2">
    <source>
        <dbReference type="EMBL" id="ALJ60613.1"/>
    </source>
</evidence>
<keyword evidence="2" id="KW-0808">Transferase</keyword>
<dbReference type="InterPro" id="IPR051043">
    <property type="entry name" value="Sulfatase_Mod_Factor_Kinase"/>
</dbReference>
<reference evidence="5" key="4">
    <citation type="submission" date="2023-08" db="EMBL/GenBank/DDBJ databases">
        <title>Reintroducing virulent viruses to syntetic microbiomes.</title>
        <authorList>
            <person name="Wilde J."/>
            <person name="Boyes R."/>
            <person name="Robinson A.V."/>
            <person name="Daisley B.A."/>
            <person name="Allen-Vercoe E."/>
        </authorList>
    </citation>
    <scope>NUCLEOTIDE SEQUENCE</scope>
    <source>
        <strain evidence="5">225I_12FAA</strain>
    </source>
</reference>
<dbReference type="GO" id="GO:0004674">
    <property type="term" value="F:protein serine/threonine kinase activity"/>
    <property type="evidence" value="ECO:0007669"/>
    <property type="project" value="UniProtKB-EC"/>
</dbReference>
<accession>A0A0P0FZ50</accession>
<reference evidence="2 7" key="1">
    <citation type="journal article" date="2015" name="Science">
        <title>Genetic determinants of in vivo fitness and diet responsiveness in multiple human gut Bacteroides.</title>
        <authorList>
            <person name="Wu M."/>
            <person name="McNulty N.P."/>
            <person name="Rodionov D.A."/>
            <person name="Khoroshkin M.S."/>
            <person name="Griffin N.W."/>
            <person name="Cheng J."/>
            <person name="Latreille P."/>
            <person name="Kerstetter R.A."/>
            <person name="Terrapon N."/>
            <person name="Henrissat B."/>
            <person name="Osterman A.L."/>
            <person name="Gordon J.I."/>
        </authorList>
    </citation>
    <scope>NUCLEOTIDE SEQUENCE [LARGE SCALE GENOMIC DNA]</scope>
    <source>
        <strain evidence="2 7">WH2</strain>
    </source>
</reference>
<dbReference type="PROSITE" id="PS51257">
    <property type="entry name" value="PROKAR_LIPOPROTEIN"/>
    <property type="match status" value="1"/>
</dbReference>
<dbReference type="EC" id="2.7.11.1" evidence="2"/>
<dbReference type="GeneID" id="66305320"/>
<evidence type="ECO:0000313" key="10">
    <source>
        <dbReference type="Proteomes" id="UP000448877"/>
    </source>
</evidence>
<dbReference type="EMBL" id="CP012801">
    <property type="protein sequence ID" value="ALJ60613.1"/>
    <property type="molecule type" value="Genomic_DNA"/>
</dbReference>
<evidence type="ECO:0000313" key="8">
    <source>
        <dbReference type="Proteomes" id="UP000283341"/>
    </source>
</evidence>
<sequence>MGKNKGMKTIHAWYGAALLLFGSLVSCMGTVGNSSMRGGEVIGASAVAWNEPAPYGMVLVKRGSVKMGPDKQDSLWGTIVPSREISVESFWMDDTEVTVAEYKQFVNWVRDSIIRERLADPAYGGNELYKIEEDREGNPIKPYLNWSKPIPWKRATEDEQMAIESVYKHHPIDGTLMLDAGQMNYYYEIYDYTEAAKRHNRLNPAERVKNTDIQVNPEEVIMITKDTAYIDDEGRIVNRTITRPLSSEWDFLNSYIVNVYPDTTCWVNDFPNANNEQYMRLYFNHPSYNEHPVVGVSWEQANAFCAWRTNYLLAGLRGQAKYIQRYRLPTEAEWEFAARGREDNKYPWKESEETKDDRGCYNANYKPGKGNYTKDGNLISTRVGAYTPNSNGLYDMAGNVAEWTSTAYTESGVLQASDINPDIQYNAAPDDPYAMKKKVVRGGSWKDVNAFIRSDARTAEYQNEQRSYVGFRCVRTQVGYNKKGK</sequence>
<protein>
    <submittedName>
        <fullName evidence="6">Gliding motility-associated lipoprotein GldK</fullName>
    </submittedName>
    <submittedName>
        <fullName evidence="3">SUMF1/EgtB/PvdO family nonheme iron enzyme</fullName>
    </submittedName>
    <submittedName>
        <fullName evidence="2">Serine/threonine-protein kinase pkn1</fullName>
        <ecNumber evidence="2">2.7.11.1</ecNumber>
    </submittedName>
</protein>
<name>A0A0P0FZ50_9BACE</name>
<dbReference type="Pfam" id="PF03781">
    <property type="entry name" value="FGE-sulfatase"/>
    <property type="match status" value="1"/>
</dbReference>
<evidence type="ECO:0000313" key="7">
    <source>
        <dbReference type="Proteomes" id="UP000061809"/>
    </source>
</evidence>
<dbReference type="RefSeq" id="WP_007219552.1">
    <property type="nucleotide sequence ID" value="NZ_CAXSKE010000005.1"/>
</dbReference>
<evidence type="ECO:0000313" key="5">
    <source>
        <dbReference type="EMBL" id="MDT4513922.1"/>
    </source>
</evidence>
<dbReference type="Proteomes" id="UP000448877">
    <property type="component" value="Unassembled WGS sequence"/>
</dbReference>
<evidence type="ECO:0000313" key="4">
    <source>
        <dbReference type="EMBL" id="KAA5423079.1"/>
    </source>
</evidence>
<dbReference type="PANTHER" id="PTHR23150">
    <property type="entry name" value="SULFATASE MODIFYING FACTOR 1, 2"/>
    <property type="match status" value="1"/>
</dbReference>
<gene>
    <name evidence="2" type="primary">pkn1_2</name>
    <name evidence="2" type="ORF">BcellWH2_03380</name>
    <name evidence="6" type="ORF">DWX97_09715</name>
    <name evidence="4" type="ORF">F2Y81_03125</name>
    <name evidence="3" type="ORF">F2Y86_10975</name>
    <name evidence="5" type="ORF">RO785_23435</name>
</gene>
<dbReference type="Proteomes" id="UP000283341">
    <property type="component" value="Unassembled WGS sequence"/>
</dbReference>
<dbReference type="AlphaFoldDB" id="A0A0P0FZ50"/>
<dbReference type="EMBL" id="VVYV01000003">
    <property type="protein sequence ID" value="KAA5423079.1"/>
    <property type="molecule type" value="Genomic_DNA"/>
</dbReference>
<proteinExistence type="predicted"/>
<dbReference type="InterPro" id="IPR042095">
    <property type="entry name" value="SUMF_sf"/>
</dbReference>
<dbReference type="InterPro" id="IPR016187">
    <property type="entry name" value="CTDL_fold"/>
</dbReference>
<dbReference type="EMBL" id="VVYW01000008">
    <property type="protein sequence ID" value="KAA5408957.1"/>
    <property type="molecule type" value="Genomic_DNA"/>
</dbReference>
<dbReference type="EMBL" id="QRVJ01000006">
    <property type="protein sequence ID" value="RGS37405.1"/>
    <property type="molecule type" value="Genomic_DNA"/>
</dbReference>